<name>B1WNR3_CROS5</name>
<sequence>MTLTLNLTPEIEQCLRQKAAELGLSIEDYTLKLLADLVFKSEKSLNLSDSRLKACDLVTALDQRFSHIDNIELPEISRDAMRDIPTFTE</sequence>
<evidence type="ECO:0000313" key="1">
    <source>
        <dbReference type="EMBL" id="ACB51492.1"/>
    </source>
</evidence>
<dbReference type="AlphaFoldDB" id="B1WNR3"/>
<dbReference type="HOGENOM" id="CLU_2449676_0_0_3"/>
<dbReference type="STRING" id="43989.cce_2142"/>
<gene>
    <name evidence="1" type="ordered locus">cce_2142</name>
</gene>
<dbReference type="Proteomes" id="UP000001203">
    <property type="component" value="Chromosome circular"/>
</dbReference>
<evidence type="ECO:0000313" key="2">
    <source>
        <dbReference type="Proteomes" id="UP000001203"/>
    </source>
</evidence>
<dbReference type="RefSeq" id="WP_009546894.1">
    <property type="nucleotide sequence ID" value="NC_010546.1"/>
</dbReference>
<protein>
    <recommendedName>
        <fullName evidence="3">Ribbon-helix-helix protein CopG domain-containing protein</fullName>
    </recommendedName>
</protein>
<dbReference type="EMBL" id="CP000806">
    <property type="protein sequence ID" value="ACB51492.1"/>
    <property type="molecule type" value="Genomic_DNA"/>
</dbReference>
<reference evidence="1 2" key="1">
    <citation type="journal article" date="2008" name="Proc. Natl. Acad. Sci. U.S.A.">
        <title>The genome of Cyanothece 51142, a unicellular diazotrophic cyanobacterium important in the marine nitrogen cycle.</title>
        <authorList>
            <person name="Welsh E.A."/>
            <person name="Liberton M."/>
            <person name="Stoeckel J."/>
            <person name="Loh T."/>
            <person name="Elvitigala T."/>
            <person name="Wang C."/>
            <person name="Wollam A."/>
            <person name="Fulton R.S."/>
            <person name="Clifton S.W."/>
            <person name="Jacobs J.M."/>
            <person name="Aurora R."/>
            <person name="Ghosh B.K."/>
            <person name="Sherman L.A."/>
            <person name="Smith R.D."/>
            <person name="Wilson R.K."/>
            <person name="Pakrasi H.B."/>
        </authorList>
    </citation>
    <scope>NUCLEOTIDE SEQUENCE [LARGE SCALE GENOMIC DNA]</scope>
    <source>
        <strain evidence="2">ATCC 51142 / BH68</strain>
    </source>
</reference>
<keyword evidence="2" id="KW-1185">Reference proteome</keyword>
<evidence type="ECO:0008006" key="3">
    <source>
        <dbReference type="Google" id="ProtNLM"/>
    </source>
</evidence>
<proteinExistence type="predicted"/>
<accession>B1WNR3</accession>
<dbReference type="OrthoDB" id="573320at2"/>
<organism evidence="1 2">
    <name type="scientific">Crocosphaera subtropica (strain ATCC 51142 / BH68)</name>
    <name type="common">Cyanothece sp. (strain ATCC 51142)</name>
    <dbReference type="NCBI Taxonomy" id="43989"/>
    <lineage>
        <taxon>Bacteria</taxon>
        <taxon>Bacillati</taxon>
        <taxon>Cyanobacteriota</taxon>
        <taxon>Cyanophyceae</taxon>
        <taxon>Oscillatoriophycideae</taxon>
        <taxon>Chroococcales</taxon>
        <taxon>Aphanothecaceae</taxon>
        <taxon>Crocosphaera</taxon>
        <taxon>Crocosphaera subtropica</taxon>
    </lineage>
</organism>
<dbReference type="KEGG" id="cyt:cce_2142"/>